<evidence type="ECO:0000313" key="3">
    <source>
        <dbReference type="EMBL" id="GMN19047.1"/>
    </source>
</evidence>
<keyword evidence="5" id="KW-1185">Reference proteome</keyword>
<protein>
    <submittedName>
        <fullName evidence="2">Uncharacterized protein</fullName>
    </submittedName>
</protein>
<comment type="caution">
    <text evidence="2">The sequence shown here is derived from an EMBL/GenBank/DDBJ whole genome shotgun (WGS) entry which is preliminary data.</text>
</comment>
<dbReference type="EMBL" id="BTGU01006305">
    <property type="protein sequence ID" value="GMN19025.1"/>
    <property type="molecule type" value="Genomic_DNA"/>
</dbReference>
<gene>
    <name evidence="1" type="ORF">TIFTF001_048566</name>
    <name evidence="2" type="ORF">TIFTF001_048567</name>
    <name evidence="3" type="ORF">TIFTF001_048568</name>
    <name evidence="4" type="ORF">TIFTF001_048569</name>
</gene>
<accession>A0AA87YVZ8</accession>
<evidence type="ECO:0000313" key="1">
    <source>
        <dbReference type="EMBL" id="GMN19025.1"/>
    </source>
</evidence>
<dbReference type="EMBL" id="BTGU01006308">
    <property type="protein sequence ID" value="GMN19062.1"/>
    <property type="molecule type" value="Genomic_DNA"/>
</dbReference>
<dbReference type="EMBL" id="BTGU01006306">
    <property type="protein sequence ID" value="GMN19035.1"/>
    <property type="molecule type" value="Genomic_DNA"/>
</dbReference>
<organism evidence="2 5">
    <name type="scientific">Ficus carica</name>
    <name type="common">Common fig</name>
    <dbReference type="NCBI Taxonomy" id="3494"/>
    <lineage>
        <taxon>Eukaryota</taxon>
        <taxon>Viridiplantae</taxon>
        <taxon>Streptophyta</taxon>
        <taxon>Embryophyta</taxon>
        <taxon>Tracheophyta</taxon>
        <taxon>Spermatophyta</taxon>
        <taxon>Magnoliopsida</taxon>
        <taxon>eudicotyledons</taxon>
        <taxon>Gunneridae</taxon>
        <taxon>Pentapetalae</taxon>
        <taxon>rosids</taxon>
        <taxon>fabids</taxon>
        <taxon>Rosales</taxon>
        <taxon>Moraceae</taxon>
        <taxon>Ficeae</taxon>
        <taxon>Ficus</taxon>
    </lineage>
</organism>
<name>A0AA87YVZ8_FICCA</name>
<proteinExistence type="predicted"/>
<reference evidence="2" key="1">
    <citation type="submission" date="2023-07" db="EMBL/GenBank/DDBJ databases">
        <title>draft genome sequence of fig (Ficus carica).</title>
        <authorList>
            <person name="Takahashi T."/>
            <person name="Nishimura K."/>
        </authorList>
    </citation>
    <scope>NUCLEOTIDE SEQUENCE</scope>
</reference>
<evidence type="ECO:0000313" key="4">
    <source>
        <dbReference type="EMBL" id="GMN19062.1"/>
    </source>
</evidence>
<sequence>MHNDLFCVADVTVVLAERKLTSYVYADKVYVCMASKLPLMVPIHISSDLVYNMIMMAFKEGLKVRYSSKYLSVSVTTRRGKSGRDSLVSEQSSCHPVSQFCCQRHSFDHETPLTFREMEEKLRIFNKTQGVVARYGDPSSDYVMQGRIFRICLPVELTSSQGSSCKEPWPRGS</sequence>
<evidence type="ECO:0000313" key="5">
    <source>
        <dbReference type="Proteomes" id="UP001187192"/>
    </source>
</evidence>
<dbReference type="EMBL" id="BTGU01006307">
    <property type="protein sequence ID" value="GMN19047.1"/>
    <property type="molecule type" value="Genomic_DNA"/>
</dbReference>
<dbReference type="AlphaFoldDB" id="A0AA87YVZ8"/>
<dbReference type="Proteomes" id="UP001187192">
    <property type="component" value="Unassembled WGS sequence"/>
</dbReference>
<evidence type="ECO:0000313" key="2">
    <source>
        <dbReference type="EMBL" id="GMN19035.1"/>
    </source>
</evidence>